<evidence type="ECO:0000256" key="1">
    <source>
        <dbReference type="SAM" id="MobiDB-lite"/>
    </source>
</evidence>
<dbReference type="Proteomes" id="UP000207741">
    <property type="component" value="Segment"/>
</dbReference>
<keyword evidence="3" id="KW-1185">Reference proteome</keyword>
<accession>A0A0K0KWI1</accession>
<evidence type="ECO:0000313" key="3">
    <source>
        <dbReference type="Proteomes" id="UP000207741"/>
    </source>
</evidence>
<protein>
    <submittedName>
        <fullName evidence="2">Uncharacterized protein</fullName>
    </submittedName>
</protein>
<dbReference type="RefSeq" id="YP_009213649.1">
    <property type="nucleotide sequence ID" value="NC_028955.1"/>
</dbReference>
<dbReference type="KEGG" id="vg:26640193"/>
<proteinExistence type="predicted"/>
<dbReference type="EMBL" id="KM359505">
    <property type="protein sequence ID" value="AIR93474.1"/>
    <property type="molecule type" value="Genomic_DNA"/>
</dbReference>
<dbReference type="GeneID" id="26640193"/>
<sequence length="169" mass="19964">MKKTRYYFIIKEGINRNWYLPNGGLDLNDIVIKEDWYRVKASAVEDGVILHVDEKGETFSYDDVTDLALPYDWKIEITRIEEVEIKPKTTKLPIDNKYKNGFNWKNAHIHGANSRLKKQTNKANTDAEKRSERDAQYFKTRVNKKEEKVNKPKIEILKVFKEEDISNLK</sequence>
<evidence type="ECO:0000313" key="2">
    <source>
        <dbReference type="EMBL" id="AIR93474.1"/>
    </source>
</evidence>
<feature type="region of interest" description="Disordered" evidence="1">
    <location>
        <begin position="113"/>
        <end position="139"/>
    </location>
</feature>
<organism evidence="2 3">
    <name type="scientific">Prochlorococcus phage P-TIM68</name>
    <dbReference type="NCBI Taxonomy" id="1542477"/>
    <lineage>
        <taxon>Viruses</taxon>
        <taxon>Duplodnaviria</taxon>
        <taxon>Heunggongvirae</taxon>
        <taxon>Uroviricota</taxon>
        <taxon>Caudoviricetes</taxon>
        <taxon>Pantevenvirales</taxon>
        <taxon>Kyanoviridae</taxon>
        <taxon>Haifavirus</taxon>
        <taxon>Haifavirus tim68</taxon>
    </lineage>
</organism>
<name>A0A0K0KWI1_9CAUD</name>
<feature type="compositionally biased region" description="Basic and acidic residues" evidence="1">
    <location>
        <begin position="125"/>
        <end position="136"/>
    </location>
</feature>
<reference evidence="3" key="1">
    <citation type="submission" date="2014-08" db="EMBL/GenBank/DDBJ databases">
        <authorList>
            <person name="Edwards T."/>
        </authorList>
    </citation>
    <scope>NUCLEOTIDE SEQUENCE [LARGE SCALE GENOMIC DNA]</scope>
</reference>